<organism evidence="1 2">
    <name type="scientific">Pedobacter africanus</name>
    <dbReference type="NCBI Taxonomy" id="151894"/>
    <lineage>
        <taxon>Bacteria</taxon>
        <taxon>Pseudomonadati</taxon>
        <taxon>Bacteroidota</taxon>
        <taxon>Sphingobacteriia</taxon>
        <taxon>Sphingobacteriales</taxon>
        <taxon>Sphingobacteriaceae</taxon>
        <taxon>Pedobacter</taxon>
    </lineage>
</organism>
<comment type="caution">
    <text evidence="1">The sequence shown here is derived from an EMBL/GenBank/DDBJ whole genome shotgun (WGS) entry which is preliminary data.</text>
</comment>
<evidence type="ECO:0000313" key="1">
    <source>
        <dbReference type="EMBL" id="MDR6782487.1"/>
    </source>
</evidence>
<protein>
    <submittedName>
        <fullName evidence="1">Glycosyltransferase involved in cell wall biosynthesis</fullName>
    </submittedName>
</protein>
<reference evidence="1" key="1">
    <citation type="submission" date="2023-07" db="EMBL/GenBank/DDBJ databases">
        <title>Sorghum-associated microbial communities from plants grown in Nebraska, USA.</title>
        <authorList>
            <person name="Schachtman D."/>
        </authorList>
    </citation>
    <scope>NUCLEOTIDE SEQUENCE</scope>
    <source>
        <strain evidence="1">2697</strain>
    </source>
</reference>
<keyword evidence="2" id="KW-1185">Reference proteome</keyword>
<accession>A0ACC6KTE1</accession>
<gene>
    <name evidence="1" type="ORF">J2X78_001039</name>
</gene>
<dbReference type="Proteomes" id="UP001246858">
    <property type="component" value="Unassembled WGS sequence"/>
</dbReference>
<dbReference type="EMBL" id="JAVDTF010000001">
    <property type="protein sequence ID" value="MDR6782487.1"/>
    <property type="molecule type" value="Genomic_DNA"/>
</dbReference>
<proteinExistence type="predicted"/>
<evidence type="ECO:0000313" key="2">
    <source>
        <dbReference type="Proteomes" id="UP001246858"/>
    </source>
</evidence>
<sequence length="268" mass="30390">MPFRPLTVPTYIRKQQQDADWFLSQVEDLRGNLKKFRPEKPDVSIIIPAYNEEKSILRTLSSLAETLTDLDVEILVVNNNSKDNTQKLIEMTGVNHLIEYQQGVKHARNAGLAAARGKIIMNADADSVYSPYWVELLARPLLANKDVACAYGRFAFLPETSGYRVPYFLYETLGDIFKGLIQRNKEEAMYAYGCSTAYRRDQGLEVGGYEHPPGANEDGYLALKLKNKFGRLQKITNNRSLVWTSDRRLMEEGGLVKALTARLQSFSK</sequence>
<name>A0ACC6KTE1_9SPHI</name>